<evidence type="ECO:0000256" key="6">
    <source>
        <dbReference type="ARBA" id="ARBA00022737"/>
    </source>
</evidence>
<feature type="transmembrane region" description="Helical" evidence="9">
    <location>
        <begin position="6"/>
        <end position="30"/>
    </location>
</feature>
<proteinExistence type="inferred from homology"/>
<dbReference type="AlphaFoldDB" id="A0A834Z954"/>
<keyword evidence="12" id="KW-1185">Reference proteome</keyword>
<keyword evidence="3 9" id="KW-0813">Transport</keyword>
<feature type="compositionally biased region" description="Polar residues" evidence="10">
    <location>
        <begin position="278"/>
        <end position="290"/>
    </location>
</feature>
<comment type="caution">
    <text evidence="11">The sequence shown here is derived from an EMBL/GenBank/DDBJ whole genome shotgun (WGS) entry which is preliminary data.</text>
</comment>
<feature type="transmembrane region" description="Helical" evidence="9">
    <location>
        <begin position="66"/>
        <end position="88"/>
    </location>
</feature>
<dbReference type="EMBL" id="JABCRI010000008">
    <property type="protein sequence ID" value="KAF8401441.1"/>
    <property type="molecule type" value="Genomic_DNA"/>
</dbReference>
<evidence type="ECO:0000256" key="9">
    <source>
        <dbReference type="RuleBase" id="RU910715"/>
    </source>
</evidence>
<feature type="transmembrane region" description="Helical" evidence="9">
    <location>
        <begin position="42"/>
        <end position="60"/>
    </location>
</feature>
<dbReference type="GO" id="GO:0051119">
    <property type="term" value="F:sugar transmembrane transporter activity"/>
    <property type="evidence" value="ECO:0007669"/>
    <property type="project" value="InterPro"/>
</dbReference>
<dbReference type="Pfam" id="PF03083">
    <property type="entry name" value="MtN3_slv"/>
    <property type="match status" value="2"/>
</dbReference>
<dbReference type="FunFam" id="1.20.1280.290:FF:000001">
    <property type="entry name" value="Bidirectional sugar transporter SWEET"/>
    <property type="match status" value="1"/>
</dbReference>
<organism evidence="11 12">
    <name type="scientific">Tetracentron sinense</name>
    <name type="common">Spur-leaf</name>
    <dbReference type="NCBI Taxonomy" id="13715"/>
    <lineage>
        <taxon>Eukaryota</taxon>
        <taxon>Viridiplantae</taxon>
        <taxon>Streptophyta</taxon>
        <taxon>Embryophyta</taxon>
        <taxon>Tracheophyta</taxon>
        <taxon>Spermatophyta</taxon>
        <taxon>Magnoliopsida</taxon>
        <taxon>Trochodendrales</taxon>
        <taxon>Trochodendraceae</taxon>
        <taxon>Tetracentron</taxon>
    </lineage>
</organism>
<dbReference type="PANTHER" id="PTHR10791:SF142">
    <property type="entry name" value="BIDIRECTIONAL SUGAR TRANSPORTER SWEET16"/>
    <property type="match status" value="1"/>
</dbReference>
<dbReference type="PANTHER" id="PTHR10791">
    <property type="entry name" value="RAG1-ACTIVATING PROTEIN 1"/>
    <property type="match status" value="1"/>
</dbReference>
<dbReference type="InterPro" id="IPR004316">
    <property type="entry name" value="SWEET_rpt"/>
</dbReference>
<keyword evidence="7 9" id="KW-1133">Transmembrane helix</keyword>
<keyword evidence="6" id="KW-0677">Repeat</keyword>
<dbReference type="OrthoDB" id="409725at2759"/>
<evidence type="ECO:0000256" key="2">
    <source>
        <dbReference type="ARBA" id="ARBA00007809"/>
    </source>
</evidence>
<name>A0A834Z954_TETSI</name>
<protein>
    <recommendedName>
        <fullName evidence="9">Bidirectional sugar transporter SWEET</fullName>
    </recommendedName>
</protein>
<dbReference type="GO" id="GO:0012505">
    <property type="term" value="C:endomembrane system"/>
    <property type="evidence" value="ECO:0007669"/>
    <property type="project" value="UniProtKB-SubCell"/>
</dbReference>
<evidence type="ECO:0000256" key="4">
    <source>
        <dbReference type="ARBA" id="ARBA00022597"/>
    </source>
</evidence>
<dbReference type="Proteomes" id="UP000655225">
    <property type="component" value="Unassembled WGS sequence"/>
</dbReference>
<feature type="compositionally biased region" description="Polar residues" evidence="10">
    <location>
        <begin position="247"/>
        <end position="271"/>
    </location>
</feature>
<keyword evidence="8 9" id="KW-0472">Membrane</keyword>
<keyword evidence="4 9" id="KW-0762">Sugar transport</keyword>
<feature type="transmembrane region" description="Helical" evidence="9">
    <location>
        <begin position="100"/>
        <end position="120"/>
    </location>
</feature>
<keyword evidence="5 9" id="KW-0812">Transmembrane</keyword>
<evidence type="ECO:0000256" key="10">
    <source>
        <dbReference type="SAM" id="MobiDB-lite"/>
    </source>
</evidence>
<evidence type="ECO:0000313" key="12">
    <source>
        <dbReference type="Proteomes" id="UP000655225"/>
    </source>
</evidence>
<evidence type="ECO:0000256" key="8">
    <source>
        <dbReference type="ARBA" id="ARBA00023136"/>
    </source>
</evidence>
<evidence type="ECO:0000256" key="7">
    <source>
        <dbReference type="ARBA" id="ARBA00022989"/>
    </source>
</evidence>
<feature type="transmembrane region" description="Helical" evidence="9">
    <location>
        <begin position="159"/>
        <end position="181"/>
    </location>
</feature>
<feature type="region of interest" description="Disordered" evidence="10">
    <location>
        <begin position="240"/>
        <end position="304"/>
    </location>
</feature>
<dbReference type="InterPro" id="IPR047664">
    <property type="entry name" value="SWEET"/>
</dbReference>
<comment type="subcellular location">
    <subcellularLocation>
        <location evidence="9">Cell membrane</location>
        <topology evidence="9">Multi-pass membrane protein</topology>
    </subcellularLocation>
    <subcellularLocation>
        <location evidence="1">Endomembrane system</location>
        <topology evidence="1">Multi-pass membrane protein</topology>
    </subcellularLocation>
</comment>
<dbReference type="OMA" id="VEFRFGM"/>
<sequence>MVSLSFIVGIIGNIISMLVFASPIKTFWRVVKKKSTENFKGLPYITTLLSTSLWSFYGLLKPGGLLIVTVNGAGSVLQFIYVTLFIIYAPKDTKIKSIKLVAILNVGFLGLVIAVALLAIHGSIRLTVVGVLCAGLTLGMYASPMAAMRTVIKTKSVEYMPFSLSFFLFLNGGVWSVYSVLVKDYYIGVPNAIGFVLGSAQLVIYGLYKNKSTSAKSTERKEEEGSAHLVKKSIEMGDYEDKESSMKNRSLTKGRSLPNSKSSSVSRQHSFQKIVKTHSLTPSELHSSWPNENDVENGDDNNHR</sequence>
<dbReference type="GO" id="GO:0005886">
    <property type="term" value="C:plasma membrane"/>
    <property type="evidence" value="ECO:0007669"/>
    <property type="project" value="UniProtKB-SubCell"/>
</dbReference>
<dbReference type="Gene3D" id="1.20.1280.290">
    <property type="match status" value="2"/>
</dbReference>
<evidence type="ECO:0000256" key="1">
    <source>
        <dbReference type="ARBA" id="ARBA00004127"/>
    </source>
</evidence>
<comment type="function">
    <text evidence="9">Mediates both low-affinity uptake and efflux of sugar across the membrane.</text>
</comment>
<dbReference type="FunFam" id="1.20.1280.290:FF:000002">
    <property type="entry name" value="Bidirectional sugar transporter SWEET"/>
    <property type="match status" value="1"/>
</dbReference>
<feature type="transmembrane region" description="Helical" evidence="9">
    <location>
        <begin position="187"/>
        <end position="208"/>
    </location>
</feature>
<comment type="similarity">
    <text evidence="2 9">Belongs to the SWEET sugar transporter family.</text>
</comment>
<gene>
    <name evidence="11" type="ORF">HHK36_012380</name>
</gene>
<evidence type="ECO:0000313" key="11">
    <source>
        <dbReference type="EMBL" id="KAF8401441.1"/>
    </source>
</evidence>
<feature type="transmembrane region" description="Helical" evidence="9">
    <location>
        <begin position="126"/>
        <end position="147"/>
    </location>
</feature>
<accession>A0A834Z954</accession>
<reference evidence="11 12" key="1">
    <citation type="submission" date="2020-04" db="EMBL/GenBank/DDBJ databases">
        <title>Plant Genome Project.</title>
        <authorList>
            <person name="Zhang R.-G."/>
        </authorList>
    </citation>
    <scope>NUCLEOTIDE SEQUENCE [LARGE SCALE GENOMIC DNA]</scope>
    <source>
        <strain evidence="11">YNK0</strain>
        <tissue evidence="11">Leaf</tissue>
    </source>
</reference>
<feature type="compositionally biased region" description="Acidic residues" evidence="10">
    <location>
        <begin position="293"/>
        <end position="304"/>
    </location>
</feature>
<evidence type="ECO:0000256" key="5">
    <source>
        <dbReference type="ARBA" id="ARBA00022692"/>
    </source>
</evidence>
<evidence type="ECO:0000256" key="3">
    <source>
        <dbReference type="ARBA" id="ARBA00022448"/>
    </source>
</evidence>